<dbReference type="InParanoid" id="A0A6I9RRN6"/>
<dbReference type="Proteomes" id="UP000504607">
    <property type="component" value="Chromosome 7"/>
</dbReference>
<evidence type="ECO:0000256" key="7">
    <source>
        <dbReference type="ARBA" id="ARBA00023136"/>
    </source>
</evidence>
<evidence type="ECO:0000256" key="8">
    <source>
        <dbReference type="SAM" id="Phobius"/>
    </source>
</evidence>
<name>A0A6I9RRN6_ELAGV</name>
<keyword evidence="4 8" id="KW-0812">Transmembrane</keyword>
<proteinExistence type="inferred from homology"/>
<keyword evidence="7 8" id="KW-0472">Membrane</keyword>
<dbReference type="GO" id="GO:0005886">
    <property type="term" value="C:plasma membrane"/>
    <property type="evidence" value="ECO:0007669"/>
    <property type="project" value="TreeGrafter"/>
</dbReference>
<dbReference type="FunCoup" id="A0A6I9RRN6">
    <property type="interactions" value="3"/>
</dbReference>
<evidence type="ECO:0000256" key="2">
    <source>
        <dbReference type="ARBA" id="ARBA00010864"/>
    </source>
</evidence>
<feature type="transmembrane region" description="Helical" evidence="8">
    <location>
        <begin position="424"/>
        <end position="442"/>
    </location>
</feature>
<comment type="similarity">
    <text evidence="2">Belongs to the TrkH potassium transport family. HKT (TC 2.A.38.3) subfamily.</text>
</comment>
<sequence length="535" mass="59316">MALSLRQLKNHNITHSFARIGRCIRELLAFLYRFFAFGVTPFWIQLCYFVSLALLGSLAMMLLKPDNPAFTPRYVDMLFMSVSALTVSGLGAVEMENLSSSQIAVLALLMFLGGNVLVSLLGLLFRRSQCNNRSEIVSNRVDAIGIELDSMNYPANTLDTIELGQDVVGSSETSITDGKYLMLSCIRYLGFVVLGFVVVFHVVGCLAIFLYIILVSSARNVLKRKGRGINFFLFSIFTTISSFANGGLIPTNENMLIFNNNPGLYLIIIPQILAGNLLFPLCLRLVIWALRRFTKAEEFNYMLKNPSAIQFGDLRPKFQTAFLSLTCIGFIAAMVALFCSMDWTSAVFHGLNSYEKIVGALFMAVNSRHAGENSIDISLASPSVIVLFILMMCLPPSVSFLPFQEDESSSAGDKKEDKKRWSPVENLLLSQISSIVVFIIIICVTESKNLTRDPLNFSTLNVIFEVTSGYGNVGLSMGYSCSRFLRLHPDADCQDGSYSFSGAWSDEGKLILAIVMLCGRLKNFTKENGKAWKLL</sequence>
<feature type="transmembrane region" description="Helical" evidence="8">
    <location>
        <begin position="34"/>
        <end position="62"/>
    </location>
</feature>
<dbReference type="RefSeq" id="XP_010927280.1">
    <property type="nucleotide sequence ID" value="XM_010928978.2"/>
</dbReference>
<evidence type="ECO:0000256" key="3">
    <source>
        <dbReference type="ARBA" id="ARBA00022448"/>
    </source>
</evidence>
<feature type="transmembrane region" description="Helical" evidence="8">
    <location>
        <begin position="321"/>
        <end position="343"/>
    </location>
</feature>
<dbReference type="Pfam" id="PF02386">
    <property type="entry name" value="TrkH"/>
    <property type="match status" value="2"/>
</dbReference>
<keyword evidence="9" id="KW-1185">Reference proteome</keyword>
<keyword evidence="3" id="KW-0813">Transport</keyword>
<organism evidence="9 10">
    <name type="scientific">Elaeis guineensis var. tenera</name>
    <name type="common">Oil palm</name>
    <dbReference type="NCBI Taxonomy" id="51953"/>
    <lineage>
        <taxon>Eukaryota</taxon>
        <taxon>Viridiplantae</taxon>
        <taxon>Streptophyta</taxon>
        <taxon>Embryophyta</taxon>
        <taxon>Tracheophyta</taxon>
        <taxon>Spermatophyta</taxon>
        <taxon>Magnoliopsida</taxon>
        <taxon>Liliopsida</taxon>
        <taxon>Arecaceae</taxon>
        <taxon>Arecoideae</taxon>
        <taxon>Cocoseae</taxon>
        <taxon>Elaeidinae</taxon>
        <taxon>Elaeis</taxon>
    </lineage>
</organism>
<keyword evidence="5 8" id="KW-1133">Transmembrane helix</keyword>
<gene>
    <name evidence="10" type="primary">LOC105049357</name>
</gene>
<dbReference type="PANTHER" id="PTHR31064">
    <property type="entry name" value="POTASSIUM TRANSPORT PROTEIN DDB_G0292412-RELATED"/>
    <property type="match status" value="1"/>
</dbReference>
<evidence type="ECO:0000313" key="10">
    <source>
        <dbReference type="RefSeq" id="XP_010927280.1"/>
    </source>
</evidence>
<evidence type="ECO:0000256" key="6">
    <source>
        <dbReference type="ARBA" id="ARBA00023065"/>
    </source>
</evidence>
<reference evidence="10" key="1">
    <citation type="submission" date="2025-08" db="UniProtKB">
        <authorList>
            <consortium name="RefSeq"/>
        </authorList>
    </citation>
    <scope>IDENTIFICATION</scope>
</reference>
<evidence type="ECO:0000256" key="1">
    <source>
        <dbReference type="ARBA" id="ARBA00004141"/>
    </source>
</evidence>
<feature type="transmembrane region" description="Helical" evidence="8">
    <location>
        <begin position="105"/>
        <end position="125"/>
    </location>
</feature>
<feature type="transmembrane region" description="Helical" evidence="8">
    <location>
        <begin position="74"/>
        <end position="93"/>
    </location>
</feature>
<protein>
    <submittedName>
        <fullName evidence="10">Cation transporter HKT1-like</fullName>
    </submittedName>
</protein>
<dbReference type="GO" id="GO:0098662">
    <property type="term" value="P:inorganic cation transmembrane transport"/>
    <property type="evidence" value="ECO:0007669"/>
    <property type="project" value="UniProtKB-ARBA"/>
</dbReference>
<feature type="transmembrane region" description="Helical" evidence="8">
    <location>
        <begin position="384"/>
        <end position="403"/>
    </location>
</feature>
<dbReference type="GO" id="GO:0008324">
    <property type="term" value="F:monoatomic cation transmembrane transporter activity"/>
    <property type="evidence" value="ECO:0007669"/>
    <property type="project" value="InterPro"/>
</dbReference>
<evidence type="ECO:0000313" key="9">
    <source>
        <dbReference type="Proteomes" id="UP000504607"/>
    </source>
</evidence>
<evidence type="ECO:0000256" key="4">
    <source>
        <dbReference type="ARBA" id="ARBA00022692"/>
    </source>
</evidence>
<dbReference type="InterPro" id="IPR051143">
    <property type="entry name" value="TrkH_K-transport"/>
</dbReference>
<evidence type="ECO:0000256" key="5">
    <source>
        <dbReference type="ARBA" id="ARBA00022989"/>
    </source>
</evidence>
<dbReference type="InterPro" id="IPR003445">
    <property type="entry name" value="Cat_transpt"/>
</dbReference>
<dbReference type="PANTHER" id="PTHR31064:SF25">
    <property type="entry name" value="CATION TRANSPORTER HKT2_1"/>
    <property type="match status" value="1"/>
</dbReference>
<feature type="transmembrane region" description="Helical" evidence="8">
    <location>
        <begin position="188"/>
        <end position="214"/>
    </location>
</feature>
<dbReference type="AlphaFoldDB" id="A0A6I9RRN6"/>
<feature type="transmembrane region" description="Helical" evidence="8">
    <location>
        <begin position="264"/>
        <end position="287"/>
    </location>
</feature>
<accession>A0A6I9RRN6</accession>
<comment type="subcellular location">
    <subcellularLocation>
        <location evidence="1">Membrane</location>
        <topology evidence="1">Multi-pass membrane protein</topology>
    </subcellularLocation>
</comment>
<dbReference type="OrthoDB" id="9999863at2759"/>
<feature type="transmembrane region" description="Helical" evidence="8">
    <location>
        <begin position="226"/>
        <end position="244"/>
    </location>
</feature>
<keyword evidence="6" id="KW-0406">Ion transport</keyword>
<dbReference type="GO" id="GO:0030001">
    <property type="term" value="P:metal ion transport"/>
    <property type="evidence" value="ECO:0007669"/>
    <property type="project" value="UniProtKB-ARBA"/>
</dbReference>